<sequence>MENVKKNFQHNYFNINQSKNILKNIITTQVHCVHAFAYLHCQRIKTLANKIQVNFYLLHLGKIVKGLSG</sequence>
<dbReference type="AlphaFoldDB" id="A0A3E1Y993"/>
<gene>
    <name evidence="1" type="ORF">DVR12_15120</name>
</gene>
<comment type="caution">
    <text evidence="1">The sequence shown here is derived from an EMBL/GenBank/DDBJ whole genome shotgun (WGS) entry which is preliminary data.</text>
</comment>
<dbReference type="EMBL" id="QPMM01000007">
    <property type="protein sequence ID" value="RFS21974.1"/>
    <property type="molecule type" value="Genomic_DNA"/>
</dbReference>
<proteinExistence type="predicted"/>
<evidence type="ECO:0000313" key="1">
    <source>
        <dbReference type="EMBL" id="RFS21974.1"/>
    </source>
</evidence>
<organism evidence="1 2">
    <name type="scientific">Chitinophaga silvatica</name>
    <dbReference type="NCBI Taxonomy" id="2282649"/>
    <lineage>
        <taxon>Bacteria</taxon>
        <taxon>Pseudomonadati</taxon>
        <taxon>Bacteroidota</taxon>
        <taxon>Chitinophagia</taxon>
        <taxon>Chitinophagales</taxon>
        <taxon>Chitinophagaceae</taxon>
        <taxon>Chitinophaga</taxon>
    </lineage>
</organism>
<name>A0A3E1Y993_9BACT</name>
<protein>
    <submittedName>
        <fullName evidence="1">Uncharacterized protein</fullName>
    </submittedName>
</protein>
<reference evidence="1 2" key="1">
    <citation type="submission" date="2018-07" db="EMBL/GenBank/DDBJ databases">
        <title>Chitinophaga K2CV101002-2 sp. nov., isolated from a monsoon evergreen broad-leaved forest soil.</title>
        <authorList>
            <person name="Lv Y."/>
        </authorList>
    </citation>
    <scope>NUCLEOTIDE SEQUENCE [LARGE SCALE GENOMIC DNA]</scope>
    <source>
        <strain evidence="1 2">GDMCC 1.1288</strain>
    </source>
</reference>
<accession>A0A3E1Y993</accession>
<evidence type="ECO:0000313" key="2">
    <source>
        <dbReference type="Proteomes" id="UP000260644"/>
    </source>
</evidence>
<dbReference type="Proteomes" id="UP000260644">
    <property type="component" value="Unassembled WGS sequence"/>
</dbReference>
<keyword evidence="2" id="KW-1185">Reference proteome</keyword>